<dbReference type="GO" id="GO:0052621">
    <property type="term" value="F:diguanylate cyclase activity"/>
    <property type="evidence" value="ECO:0007669"/>
    <property type="project" value="UniProtKB-EC"/>
</dbReference>
<protein>
    <recommendedName>
        <fullName evidence="1">diguanylate cyclase</fullName>
        <ecNumber evidence="1">2.7.7.65</ecNumber>
    </recommendedName>
</protein>
<dbReference type="AlphaFoldDB" id="F5YM52"/>
<sequence length="352" mass="39860">MGDDALLIKSGTQEFSAIEQLEKQVFDLKELFEISKSLNSTLDFTILIDSLLLICMAQLKVLKVGLLVRKHLDSEEFSLHRNYTGFEIDHTLAYTIPEKHDLIRFFNKQYGCYTIDEIRDNGVSLEGLDPILELNPSLLIPLQAQGRINGIIMMGERIDEGDFDSYEKKYILNVATLASIAINNAVLFEMATTDMMTKLKLKHYLFSVLNEWLDNAKTGECFSLLMFDIDFFKKVNDTYGHSCGDDVLRNVAQIIIDNTRSSDVAARYGGEEFVVLISHPGKSMALKIAERIRKTIETTKFKYKDVILGVTISCGIACYDKDRDVSGEAMIERADQALYQSKQNGRNRITLS</sequence>
<dbReference type="Proteomes" id="UP000009223">
    <property type="component" value="Chromosome"/>
</dbReference>
<dbReference type="SUPFAM" id="SSF55781">
    <property type="entry name" value="GAF domain-like"/>
    <property type="match status" value="1"/>
</dbReference>
<dbReference type="InterPro" id="IPR000160">
    <property type="entry name" value="GGDEF_dom"/>
</dbReference>
<dbReference type="KEGG" id="tpi:TREPR_0454"/>
<dbReference type="InterPro" id="IPR029787">
    <property type="entry name" value="Nucleotide_cyclase"/>
</dbReference>
<dbReference type="STRING" id="545694.TREPR_0454"/>
<dbReference type="Gene3D" id="3.30.70.270">
    <property type="match status" value="1"/>
</dbReference>
<reference evidence="4 5" key="2">
    <citation type="journal article" date="2011" name="ISME J.">
        <title>RNA-seq reveals cooperative metabolic interactions between two termite-gut spirochete species in co-culture.</title>
        <authorList>
            <person name="Rosenthal A.Z."/>
            <person name="Matson E.G."/>
            <person name="Eldar A."/>
            <person name="Leadbetter J.R."/>
        </authorList>
    </citation>
    <scope>NUCLEOTIDE SEQUENCE [LARGE SCALE GENOMIC DNA]</scope>
    <source>
        <strain evidence="5">ATCC BAA-887 / DSM 12427 / ZAS-2</strain>
    </source>
</reference>
<name>F5YM52_TREPZ</name>
<dbReference type="SMART" id="SM00267">
    <property type="entry name" value="GGDEF"/>
    <property type="match status" value="1"/>
</dbReference>
<dbReference type="NCBIfam" id="NF041606">
    <property type="entry name" value="dguan_cyc_DgcA"/>
    <property type="match status" value="1"/>
</dbReference>
<dbReference type="GO" id="GO:1902201">
    <property type="term" value="P:negative regulation of bacterial-type flagellum-dependent cell motility"/>
    <property type="evidence" value="ECO:0007669"/>
    <property type="project" value="TreeGrafter"/>
</dbReference>
<dbReference type="PANTHER" id="PTHR45138:SF9">
    <property type="entry name" value="DIGUANYLATE CYCLASE DGCM-RELATED"/>
    <property type="match status" value="1"/>
</dbReference>
<dbReference type="InterPro" id="IPR048092">
    <property type="entry name" value="Dguan_cyc_DgcA"/>
</dbReference>
<dbReference type="eggNOG" id="COG3706">
    <property type="taxonomic scope" value="Bacteria"/>
</dbReference>
<comment type="catalytic activity">
    <reaction evidence="2">
        <text>2 GTP = 3',3'-c-di-GMP + 2 diphosphate</text>
        <dbReference type="Rhea" id="RHEA:24898"/>
        <dbReference type="ChEBI" id="CHEBI:33019"/>
        <dbReference type="ChEBI" id="CHEBI:37565"/>
        <dbReference type="ChEBI" id="CHEBI:58805"/>
        <dbReference type="EC" id="2.7.7.65"/>
    </reaction>
</comment>
<evidence type="ECO:0000256" key="2">
    <source>
        <dbReference type="ARBA" id="ARBA00034247"/>
    </source>
</evidence>
<evidence type="ECO:0000313" key="5">
    <source>
        <dbReference type="Proteomes" id="UP000009223"/>
    </source>
</evidence>
<dbReference type="RefSeq" id="WP_015709561.1">
    <property type="nucleotide sequence ID" value="NC_015578.1"/>
</dbReference>
<dbReference type="EC" id="2.7.7.65" evidence="1"/>
<dbReference type="GO" id="GO:0005886">
    <property type="term" value="C:plasma membrane"/>
    <property type="evidence" value="ECO:0007669"/>
    <property type="project" value="TreeGrafter"/>
</dbReference>
<dbReference type="HOGENOM" id="CLU_000445_11_24_12"/>
<dbReference type="NCBIfam" id="TIGR00254">
    <property type="entry name" value="GGDEF"/>
    <property type="match status" value="1"/>
</dbReference>
<dbReference type="CDD" id="cd01949">
    <property type="entry name" value="GGDEF"/>
    <property type="match status" value="1"/>
</dbReference>
<reference evidence="5" key="1">
    <citation type="submission" date="2009-12" db="EMBL/GenBank/DDBJ databases">
        <title>Complete sequence of Treponema primitia strain ZAS-2.</title>
        <authorList>
            <person name="Tetu S.G."/>
            <person name="Matson E."/>
            <person name="Ren Q."/>
            <person name="Seshadri R."/>
            <person name="Elbourne L."/>
            <person name="Hassan K.A."/>
            <person name="Durkin A."/>
            <person name="Radune D."/>
            <person name="Mohamoud Y."/>
            <person name="Shay R."/>
            <person name="Jin S."/>
            <person name="Zhang X."/>
            <person name="Lucey K."/>
            <person name="Ballor N.R."/>
            <person name="Ottesen E."/>
            <person name="Rosenthal R."/>
            <person name="Allen A."/>
            <person name="Leadbetter J.R."/>
            <person name="Paulsen I.T."/>
        </authorList>
    </citation>
    <scope>NUCLEOTIDE SEQUENCE [LARGE SCALE GENOMIC DNA]</scope>
    <source>
        <strain evidence="5">ATCC BAA-887 / DSM 12427 / ZAS-2</strain>
    </source>
</reference>
<feature type="domain" description="GGDEF" evidence="3">
    <location>
        <begin position="220"/>
        <end position="352"/>
    </location>
</feature>
<dbReference type="InterPro" id="IPR043128">
    <property type="entry name" value="Rev_trsase/Diguanyl_cyclase"/>
</dbReference>
<dbReference type="Gene3D" id="3.30.450.40">
    <property type="match status" value="1"/>
</dbReference>
<dbReference type="Pfam" id="PF00990">
    <property type="entry name" value="GGDEF"/>
    <property type="match status" value="1"/>
</dbReference>
<dbReference type="InterPro" id="IPR050469">
    <property type="entry name" value="Diguanylate_Cyclase"/>
</dbReference>
<accession>F5YM52</accession>
<dbReference type="PANTHER" id="PTHR45138">
    <property type="entry name" value="REGULATORY COMPONENTS OF SENSORY TRANSDUCTION SYSTEM"/>
    <property type="match status" value="1"/>
</dbReference>
<gene>
    <name evidence="4" type="ordered locus">TREPR_0454</name>
</gene>
<organism evidence="4 5">
    <name type="scientific">Treponema primitia (strain ATCC BAA-887 / DSM 12427 / ZAS-2)</name>
    <dbReference type="NCBI Taxonomy" id="545694"/>
    <lineage>
        <taxon>Bacteria</taxon>
        <taxon>Pseudomonadati</taxon>
        <taxon>Spirochaetota</taxon>
        <taxon>Spirochaetia</taxon>
        <taxon>Spirochaetales</taxon>
        <taxon>Treponemataceae</taxon>
        <taxon>Treponema</taxon>
    </lineage>
</organism>
<dbReference type="GO" id="GO:0043709">
    <property type="term" value="P:cell adhesion involved in single-species biofilm formation"/>
    <property type="evidence" value="ECO:0007669"/>
    <property type="project" value="TreeGrafter"/>
</dbReference>
<dbReference type="PROSITE" id="PS50887">
    <property type="entry name" value="GGDEF"/>
    <property type="match status" value="1"/>
</dbReference>
<dbReference type="SUPFAM" id="SSF55073">
    <property type="entry name" value="Nucleotide cyclase"/>
    <property type="match status" value="1"/>
</dbReference>
<keyword evidence="5" id="KW-1185">Reference proteome</keyword>
<dbReference type="InterPro" id="IPR029016">
    <property type="entry name" value="GAF-like_dom_sf"/>
</dbReference>
<evidence type="ECO:0000259" key="3">
    <source>
        <dbReference type="PROSITE" id="PS50887"/>
    </source>
</evidence>
<proteinExistence type="predicted"/>
<evidence type="ECO:0000313" key="4">
    <source>
        <dbReference type="EMBL" id="AEF84853.1"/>
    </source>
</evidence>
<dbReference type="FunFam" id="3.30.70.270:FF:000001">
    <property type="entry name" value="Diguanylate cyclase domain protein"/>
    <property type="match status" value="1"/>
</dbReference>
<dbReference type="OrthoDB" id="9779586at2"/>
<dbReference type="EMBL" id="CP001843">
    <property type="protein sequence ID" value="AEF84853.1"/>
    <property type="molecule type" value="Genomic_DNA"/>
</dbReference>
<evidence type="ECO:0000256" key="1">
    <source>
        <dbReference type="ARBA" id="ARBA00012528"/>
    </source>
</evidence>